<dbReference type="EMBL" id="CP012159">
    <property type="protein sequence ID" value="AKT42888.1"/>
    <property type="molecule type" value="Genomic_DNA"/>
</dbReference>
<dbReference type="Pfam" id="PF09937">
    <property type="entry name" value="DUF2169"/>
    <property type="match status" value="1"/>
</dbReference>
<protein>
    <recommendedName>
        <fullName evidence="2">DUF2169 domain-containing protein</fullName>
    </recommendedName>
</protein>
<name>A0A0K1EQI3_CHOCO</name>
<feature type="compositionally biased region" description="Low complexity" evidence="1">
    <location>
        <begin position="359"/>
        <end position="373"/>
    </location>
</feature>
<feature type="compositionally biased region" description="Low complexity" evidence="1">
    <location>
        <begin position="571"/>
        <end position="589"/>
    </location>
</feature>
<reference evidence="3 4" key="1">
    <citation type="submission" date="2015-07" db="EMBL/GenBank/DDBJ databases">
        <title>Genome analysis of myxobacterium Chondromyces crocatus Cm c5 reveals a high potential for natural compound synthesis and the genetic basis for the loss of fruiting body formation.</title>
        <authorList>
            <person name="Zaburannyi N."/>
            <person name="Bunk B."/>
            <person name="Maier J."/>
            <person name="Overmann J."/>
            <person name="Mueller R."/>
        </authorList>
    </citation>
    <scope>NUCLEOTIDE SEQUENCE [LARGE SCALE GENOMIC DNA]</scope>
    <source>
        <strain evidence="3 4">Cm c5</strain>
    </source>
</reference>
<organism evidence="3 4">
    <name type="scientific">Chondromyces crocatus</name>
    <dbReference type="NCBI Taxonomy" id="52"/>
    <lineage>
        <taxon>Bacteria</taxon>
        <taxon>Pseudomonadati</taxon>
        <taxon>Myxococcota</taxon>
        <taxon>Polyangia</taxon>
        <taxon>Polyangiales</taxon>
        <taxon>Polyangiaceae</taxon>
        <taxon>Chondromyces</taxon>
    </lineage>
</organism>
<dbReference type="KEGG" id="ccro:CMC5_071160"/>
<feature type="region of interest" description="Disordered" evidence="1">
    <location>
        <begin position="415"/>
        <end position="514"/>
    </location>
</feature>
<dbReference type="PRINTS" id="PR01217">
    <property type="entry name" value="PRICHEXTENSN"/>
</dbReference>
<feature type="region of interest" description="Disordered" evidence="1">
    <location>
        <begin position="556"/>
        <end position="613"/>
    </location>
</feature>
<dbReference type="Proteomes" id="UP000067626">
    <property type="component" value="Chromosome"/>
</dbReference>
<evidence type="ECO:0000313" key="3">
    <source>
        <dbReference type="EMBL" id="AKT42888.1"/>
    </source>
</evidence>
<evidence type="ECO:0000313" key="4">
    <source>
        <dbReference type="Proteomes" id="UP000067626"/>
    </source>
</evidence>
<feature type="compositionally biased region" description="Polar residues" evidence="1">
    <location>
        <begin position="417"/>
        <end position="437"/>
    </location>
</feature>
<feature type="domain" description="DUF2169" evidence="2">
    <location>
        <begin position="30"/>
        <end position="306"/>
    </location>
</feature>
<gene>
    <name evidence="3" type="ORF">CMC5_071160</name>
</gene>
<dbReference type="STRING" id="52.CMC5_071160"/>
<dbReference type="InterPro" id="IPR018683">
    <property type="entry name" value="DUF2169"/>
</dbReference>
<keyword evidence="4" id="KW-1185">Reference proteome</keyword>
<feature type="region of interest" description="Disordered" evidence="1">
    <location>
        <begin position="347"/>
        <end position="397"/>
    </location>
</feature>
<dbReference type="OrthoDB" id="5290767at2"/>
<dbReference type="PATRIC" id="fig|52.7.peg.7812"/>
<sequence>MELVSLSAAPSNGPLPAASLLWQPRPETWMLTFAWKATFSLQPGQSPLAQTQEPLYEADRHWGDDPNWSVYAPADLVPIRPRADVVLIGEAYAPGGQPVRSLVARLLVGEIDKAIEVFGDRWFTQEGALQEGARFLRMPLLWERAAGGPETQNPVGIREAQRDPYGRRPLPQLQPVGTSVASPADLIEPIGFGPIAPGWPQRRQRLGRYAPPGSLRDWMRAPLPADFDASYFNVAPRDQQVQQLRADERLILDNLHPELPHLVTNLASHTPRAFLRRPREAPQALQLRPDLLWIDTLRGLCTLTWRGQAPVESPEAKGLVIVALEEQGKPLGWPEIEALVAARVPGGRPVHGSEDTGHAGAPPAGAPRSGAAPSSPPRPPVSSITLIPPMSDEDDDEFAIGTSIPALQPVASPSALPFTNTGSSGLPFSHTSATPPTAQGGPKPRFTATPFSGGDPGDKPSGTPFKPAPPSAPSLAAPSPGMPFPSAPPPPAPSSGAASPSRPPTPLPVPPPATPPAFVPAAFVATPQPAPSAPSAPVAPPLVRAPMPRTIGEAALEAPPPLDGASVPGVSTGAQGASDAAAGASKSFGLPRDGARPSAASNAVTPARALAPTPGAPRELLRLLWFDTDSAMRLRRHMPWRTLLRDSERGPGGDDEGAHDLHEDPALIEDRRDVFEILTRATASAPEVEPLRSALEEAEGEDGKFVPPLLLLAGELVFPFDELEVLKTTVAVVTPLIGADENLRATVTNAQEMLKLPELASAPVVAEGLTTRIREAWGKARRPVPEGYLESQTERALLERRSYQRRDVLGKRHLRALLVANGGKELLPTYLPDALATTLPMYARFKARLLGELHLQEDQHEAHPAALRALALARVAPSLRRR</sequence>
<evidence type="ECO:0000259" key="2">
    <source>
        <dbReference type="Pfam" id="PF09937"/>
    </source>
</evidence>
<feature type="compositionally biased region" description="Pro residues" evidence="1">
    <location>
        <begin position="501"/>
        <end position="514"/>
    </location>
</feature>
<dbReference type="RefSeq" id="WP_050434445.1">
    <property type="nucleotide sequence ID" value="NZ_CP012159.1"/>
</dbReference>
<evidence type="ECO:0000256" key="1">
    <source>
        <dbReference type="SAM" id="MobiDB-lite"/>
    </source>
</evidence>
<dbReference type="AlphaFoldDB" id="A0A0K1EQI3"/>
<proteinExistence type="predicted"/>
<feature type="compositionally biased region" description="Pro residues" evidence="1">
    <location>
        <begin position="480"/>
        <end position="493"/>
    </location>
</feature>
<feature type="region of interest" description="Disordered" evidence="1">
    <location>
        <begin position="644"/>
        <end position="664"/>
    </location>
</feature>
<accession>A0A0K1EQI3</accession>